<name>A0A7J7J9C8_BUGNE</name>
<accession>A0A7J7J9C8</accession>
<gene>
    <name evidence="2" type="ORF">EB796_018876</name>
</gene>
<feature type="region of interest" description="Disordered" evidence="1">
    <location>
        <begin position="130"/>
        <end position="169"/>
    </location>
</feature>
<organism evidence="2 3">
    <name type="scientific">Bugula neritina</name>
    <name type="common">Brown bryozoan</name>
    <name type="synonym">Sertularia neritina</name>
    <dbReference type="NCBI Taxonomy" id="10212"/>
    <lineage>
        <taxon>Eukaryota</taxon>
        <taxon>Metazoa</taxon>
        <taxon>Spiralia</taxon>
        <taxon>Lophotrochozoa</taxon>
        <taxon>Bryozoa</taxon>
        <taxon>Gymnolaemata</taxon>
        <taxon>Cheilostomatida</taxon>
        <taxon>Flustrina</taxon>
        <taxon>Buguloidea</taxon>
        <taxon>Bugulidae</taxon>
        <taxon>Bugula</taxon>
    </lineage>
</organism>
<feature type="region of interest" description="Disordered" evidence="1">
    <location>
        <begin position="465"/>
        <end position="488"/>
    </location>
</feature>
<evidence type="ECO:0000313" key="3">
    <source>
        <dbReference type="Proteomes" id="UP000593567"/>
    </source>
</evidence>
<evidence type="ECO:0000313" key="2">
    <source>
        <dbReference type="EMBL" id="KAF6022842.1"/>
    </source>
</evidence>
<protein>
    <submittedName>
        <fullName evidence="2">Uncharacterized protein</fullName>
    </submittedName>
</protein>
<feature type="compositionally biased region" description="Polar residues" evidence="1">
    <location>
        <begin position="43"/>
        <end position="53"/>
    </location>
</feature>
<reference evidence="2" key="1">
    <citation type="submission" date="2020-06" db="EMBL/GenBank/DDBJ databases">
        <title>Draft genome of Bugula neritina, a colonial animal packing powerful symbionts and potential medicines.</title>
        <authorList>
            <person name="Rayko M."/>
        </authorList>
    </citation>
    <scope>NUCLEOTIDE SEQUENCE [LARGE SCALE GENOMIC DNA]</scope>
    <source>
        <strain evidence="2">Kwan_BN1</strain>
    </source>
</reference>
<feature type="compositionally biased region" description="Polar residues" evidence="1">
    <location>
        <begin position="378"/>
        <end position="394"/>
    </location>
</feature>
<keyword evidence="3" id="KW-1185">Reference proteome</keyword>
<dbReference type="Proteomes" id="UP000593567">
    <property type="component" value="Unassembled WGS sequence"/>
</dbReference>
<feature type="region of interest" description="Disordered" evidence="1">
    <location>
        <begin position="1"/>
        <end position="21"/>
    </location>
</feature>
<sequence>MTALTIDVGGSKSTRSSYMSASSVPIRDSLVTITSPAYRSLANRSLSLPQQPANMVPRSKSYNPVSNSRKEEKLDSPGDAMSSLLSQGTPKVNHGTKECLNGLNGSSELCINGGTDHVAAAITTQHSTNGVFAPKSTNPRFHRSVSEPSSFLSLTPSKRATPSKTSSKKDIKCKQVLRVGMDYIRPKENLGHNKLISVAKDNQIKNNLDGCNSPKTGSANSDKIVLLPESSIPLIEPDAGTCQPRLVFSEDKGDQVSQEWQSVGEKLVTPVYSSTQKSMQFPTSESVSRSMTHGKGIHESLSSSLSEALDIVASLKSAGALKAHLRHGKFPIDVDPITGSPRQPVRCLSEEKLRLSEVLSHNRSHQHSHLSSSTKSSCVNSPGSASTPQLLQQSHSHRSPLHSQIPFIKRCRQSCYDNVLQSPYPGVRISVASGSSSGTVFSRPWGDLPRWDDFQHNDDFRHRVGSAVSSQGRSSDGGGPMGSPIRRYNNSFQHFKFPEKEESRSPSSFSRSVSEDRDHFQNNLISTPRFPLQVSSLPDVALHADVSTLPCHRPRSNWELV</sequence>
<comment type="caution">
    <text evidence="2">The sequence shown here is derived from an EMBL/GenBank/DDBJ whole genome shotgun (WGS) entry which is preliminary data.</text>
</comment>
<feature type="region of interest" description="Disordered" evidence="1">
    <location>
        <begin position="359"/>
        <end position="398"/>
    </location>
</feature>
<evidence type="ECO:0000256" key="1">
    <source>
        <dbReference type="SAM" id="MobiDB-lite"/>
    </source>
</evidence>
<feature type="region of interest" description="Disordered" evidence="1">
    <location>
        <begin position="43"/>
        <end position="93"/>
    </location>
</feature>
<feature type="region of interest" description="Disordered" evidence="1">
    <location>
        <begin position="496"/>
        <end position="515"/>
    </location>
</feature>
<dbReference type="AlphaFoldDB" id="A0A7J7J9C8"/>
<feature type="compositionally biased region" description="Polar residues" evidence="1">
    <location>
        <begin position="11"/>
        <end position="21"/>
    </location>
</feature>
<proteinExistence type="predicted"/>
<dbReference type="EMBL" id="VXIV02002800">
    <property type="protein sequence ID" value="KAF6022842.1"/>
    <property type="molecule type" value="Genomic_DNA"/>
</dbReference>
<feature type="compositionally biased region" description="Polar residues" evidence="1">
    <location>
        <begin position="130"/>
        <end position="139"/>
    </location>
</feature>
<feature type="compositionally biased region" description="Polar residues" evidence="1">
    <location>
        <begin position="146"/>
        <end position="165"/>
    </location>
</feature>